<sequence length="52" mass="6178">MRKPASPLARDGYERLRRIKDLWLQTDQQYGPHSQYLSQALNQLRETYALNS</sequence>
<organism evidence="1 2">
    <name type="scientific">Alternaria alternata</name>
    <name type="common">Alternaria rot fungus</name>
    <name type="synonym">Torula alternata</name>
    <dbReference type="NCBI Taxonomy" id="5599"/>
    <lineage>
        <taxon>Eukaryota</taxon>
        <taxon>Fungi</taxon>
        <taxon>Dikarya</taxon>
        <taxon>Ascomycota</taxon>
        <taxon>Pezizomycotina</taxon>
        <taxon>Dothideomycetes</taxon>
        <taxon>Pleosporomycetidae</taxon>
        <taxon>Pleosporales</taxon>
        <taxon>Pleosporineae</taxon>
        <taxon>Pleosporaceae</taxon>
        <taxon>Alternaria</taxon>
        <taxon>Alternaria sect. Alternaria</taxon>
        <taxon>Alternaria alternata complex</taxon>
    </lineage>
</organism>
<reference evidence="2" key="1">
    <citation type="journal article" date="2019" name="bioRxiv">
        <title>Genomics, evolutionary history and diagnostics of the Alternaria alternata species group including apple and Asian pear pathotypes.</title>
        <authorList>
            <person name="Armitage A.D."/>
            <person name="Cockerton H.M."/>
            <person name="Sreenivasaprasad S."/>
            <person name="Woodhall J.W."/>
            <person name="Lane C.R."/>
            <person name="Harrison R.J."/>
            <person name="Clarkson J.P."/>
        </authorList>
    </citation>
    <scope>NUCLEOTIDE SEQUENCE [LARGE SCALE GENOMIC DNA]</scope>
    <source>
        <strain evidence="2">FERA 1177</strain>
    </source>
</reference>
<accession>A0A4V1WTB0</accession>
<dbReference type="EMBL" id="PDXD01000001">
    <property type="protein sequence ID" value="RYN83752.1"/>
    <property type="molecule type" value="Genomic_DNA"/>
</dbReference>
<dbReference type="VEuPathDB" id="FungiDB:CC77DRAFT_1018869"/>
<proteinExistence type="predicted"/>
<name>A0A4V1WTB0_ALTAL</name>
<protein>
    <submittedName>
        <fullName evidence="1">Uncharacterized protein</fullName>
    </submittedName>
</protein>
<evidence type="ECO:0000313" key="1">
    <source>
        <dbReference type="EMBL" id="RYN83752.1"/>
    </source>
</evidence>
<dbReference type="AlphaFoldDB" id="A0A4V1WTB0"/>
<dbReference type="Proteomes" id="UP000291422">
    <property type="component" value="Unassembled WGS sequence"/>
</dbReference>
<comment type="caution">
    <text evidence="1">The sequence shown here is derived from an EMBL/GenBank/DDBJ whole genome shotgun (WGS) entry which is preliminary data.</text>
</comment>
<evidence type="ECO:0000313" key="2">
    <source>
        <dbReference type="Proteomes" id="UP000291422"/>
    </source>
</evidence>
<gene>
    <name evidence="1" type="ORF">AA0117_g2</name>
</gene>